<dbReference type="SUPFAM" id="SSF51366">
    <property type="entry name" value="Ribulose-phoshate binding barrel"/>
    <property type="match status" value="2"/>
</dbReference>
<dbReference type="InterPro" id="IPR001240">
    <property type="entry name" value="PRAI_dom"/>
</dbReference>
<proteinExistence type="inferred from homology"/>
<name>E1R9N3_SEDSS</name>
<keyword evidence="11 15" id="KW-0413">Isomerase</keyword>
<comment type="similarity">
    <text evidence="5">In the N-terminal section; belongs to the TrpC family.</text>
</comment>
<dbReference type="Pfam" id="PF00697">
    <property type="entry name" value="PRAI"/>
    <property type="match status" value="1"/>
</dbReference>
<dbReference type="Proteomes" id="UP000002318">
    <property type="component" value="Chromosome"/>
</dbReference>
<dbReference type="InterPro" id="IPR013798">
    <property type="entry name" value="Indole-3-glycerol_P_synth_dom"/>
</dbReference>
<evidence type="ECO:0000256" key="2">
    <source>
        <dbReference type="ARBA" id="ARBA00001633"/>
    </source>
</evidence>
<comment type="function">
    <text evidence="14">Bifunctional enzyme that catalyzes two sequential steps of tryptophan biosynthetic pathway. The first reaction is catalyzed by the isomerase, coded by the TrpF domain; the second reaction is catalyzed by the synthase, coded by the TrpC domain.</text>
</comment>
<dbReference type="RefSeq" id="WP_013256658.1">
    <property type="nucleotide sequence ID" value="NC_014364.1"/>
</dbReference>
<evidence type="ECO:0000256" key="11">
    <source>
        <dbReference type="ARBA" id="ARBA00023235"/>
    </source>
</evidence>
<comment type="catalytic activity">
    <reaction evidence="2">
        <text>1-(2-carboxyphenylamino)-1-deoxy-D-ribulose 5-phosphate + H(+) = (1S,2R)-1-C-(indol-3-yl)glycerol 3-phosphate + CO2 + H2O</text>
        <dbReference type="Rhea" id="RHEA:23476"/>
        <dbReference type="ChEBI" id="CHEBI:15377"/>
        <dbReference type="ChEBI" id="CHEBI:15378"/>
        <dbReference type="ChEBI" id="CHEBI:16526"/>
        <dbReference type="ChEBI" id="CHEBI:58613"/>
        <dbReference type="ChEBI" id="CHEBI:58866"/>
        <dbReference type="EC" id="4.1.1.48"/>
    </reaction>
</comment>
<dbReference type="PROSITE" id="PS00614">
    <property type="entry name" value="IGPS"/>
    <property type="match status" value="1"/>
</dbReference>
<dbReference type="InterPro" id="IPR011060">
    <property type="entry name" value="RibuloseP-bd_barrel"/>
</dbReference>
<dbReference type="HAMAP" id="MF_00135">
    <property type="entry name" value="PRAI"/>
    <property type="match status" value="1"/>
</dbReference>
<dbReference type="KEGG" id="ssm:Spirs_4122"/>
<evidence type="ECO:0000313" key="19">
    <source>
        <dbReference type="Proteomes" id="UP000002318"/>
    </source>
</evidence>
<comment type="similarity">
    <text evidence="15">Belongs to the TrpF family.</text>
</comment>
<dbReference type="CDD" id="cd00405">
    <property type="entry name" value="PRAI"/>
    <property type="match status" value="1"/>
</dbReference>
<evidence type="ECO:0000256" key="6">
    <source>
        <dbReference type="ARBA" id="ARBA00009847"/>
    </source>
</evidence>
<gene>
    <name evidence="15" type="primary">trpF</name>
    <name evidence="18" type="ordered locus">Spirs_4122</name>
</gene>
<dbReference type="OrthoDB" id="9804217at2"/>
<keyword evidence="13" id="KW-0511">Multifunctional enzyme</keyword>
<dbReference type="InterPro" id="IPR045186">
    <property type="entry name" value="Indole-3-glycerol_P_synth"/>
</dbReference>
<dbReference type="PANTHER" id="PTHR22854:SF2">
    <property type="entry name" value="INDOLE-3-GLYCEROL-PHOSPHATE SYNTHASE"/>
    <property type="match status" value="1"/>
</dbReference>
<evidence type="ECO:0000256" key="3">
    <source>
        <dbReference type="ARBA" id="ARBA00004664"/>
    </source>
</evidence>
<dbReference type="GO" id="GO:0004425">
    <property type="term" value="F:indole-3-glycerol-phosphate synthase activity"/>
    <property type="evidence" value="ECO:0007669"/>
    <property type="project" value="UniProtKB-EC"/>
</dbReference>
<evidence type="ECO:0000313" key="18">
    <source>
        <dbReference type="EMBL" id="ADK83202.1"/>
    </source>
</evidence>
<keyword evidence="19" id="KW-1185">Reference proteome</keyword>
<accession>E1R9N3</accession>
<dbReference type="InterPro" id="IPR001468">
    <property type="entry name" value="Indole-3-GlycerolPSynthase_CS"/>
</dbReference>
<dbReference type="STRING" id="573413.Spirs_4122"/>
<comment type="similarity">
    <text evidence="6">In the C-terminal section; belongs to the TrpF family.</text>
</comment>
<evidence type="ECO:0000256" key="1">
    <source>
        <dbReference type="ARBA" id="ARBA00001164"/>
    </source>
</evidence>
<dbReference type="eggNOG" id="COG0134">
    <property type="taxonomic scope" value="Bacteria"/>
</dbReference>
<evidence type="ECO:0000256" key="9">
    <source>
        <dbReference type="ARBA" id="ARBA00022822"/>
    </source>
</evidence>
<dbReference type="AlphaFoldDB" id="E1R9N3"/>
<dbReference type="Pfam" id="PF00218">
    <property type="entry name" value="IGPS"/>
    <property type="match status" value="1"/>
</dbReference>
<keyword evidence="10 15" id="KW-0057">Aromatic amino acid biosynthesis</keyword>
<evidence type="ECO:0000259" key="17">
    <source>
        <dbReference type="Pfam" id="PF00697"/>
    </source>
</evidence>
<keyword evidence="7 15" id="KW-0028">Amino-acid biosynthesis</keyword>
<dbReference type="InterPro" id="IPR013785">
    <property type="entry name" value="Aldolase_TIM"/>
</dbReference>
<evidence type="ECO:0000256" key="7">
    <source>
        <dbReference type="ARBA" id="ARBA00022605"/>
    </source>
</evidence>
<protein>
    <recommendedName>
        <fullName evidence="15">N-(5'-phosphoribosyl)anthranilate isomerase</fullName>
        <shortName evidence="15">PRAI</shortName>
        <ecNumber evidence="15">5.3.1.24</ecNumber>
    </recommendedName>
</protein>
<keyword evidence="12" id="KW-0456">Lyase</keyword>
<evidence type="ECO:0000256" key="14">
    <source>
        <dbReference type="ARBA" id="ARBA00025592"/>
    </source>
</evidence>
<sequence length="526" mass="56619">MSPETAGTKLPNILERIVTRRRERLTAEGSLLSAQEPSWGKNKAPAPLPFLPQGGLICEVKRKSPSRGHIAEITDPVALAKRYQQLGASAISVLTEEDHFGGSLNDLATIKEKLPDMPLLRKDFLFDGEDVVVSRRFGADAVLLITRILEQSAVEEMFSAARELGMTVLAEAHSREDIERLRGFAPKLIGINSRDLASFRIDPFGPAALADAIQWPTVLVWESGILGAEEAKIAAGCGFAAALVGEGVVTAPERIPDITTALSAADQKNNAPFFWKALAVKQAALQDAAPNGERPERPRPLVKLCGITRMEDAQKAAEAGADILGFILAPSKRKAEADFIRSVASAAQDRPDSPLGRALRVAVIVERKEGIEAKEQIDQARKLLAEGAIHGVQLHGDSSPELCAATAFPYFKALRPSSIAEAKQLAATPKEGGYRCPRILVDAFSSEAYGGTGKAVDPDIVRAVIERSGRPLWLAGGITPENVEAIVTRYKPELIDIASGVEEGPGIKDHHRIEQLFEAIQRSCIS</sequence>
<keyword evidence="8" id="KW-0210">Decarboxylase</keyword>
<dbReference type="CDD" id="cd00331">
    <property type="entry name" value="IGPS"/>
    <property type="match status" value="1"/>
</dbReference>
<dbReference type="GO" id="GO:0000162">
    <property type="term" value="P:L-tryptophan biosynthetic process"/>
    <property type="evidence" value="ECO:0007669"/>
    <property type="project" value="UniProtKB-UniRule"/>
</dbReference>
<dbReference type="UniPathway" id="UPA00035">
    <property type="reaction ID" value="UER00042"/>
</dbReference>
<comment type="pathway">
    <text evidence="4">Amino-acid biosynthesis; L-tryptophan biosynthesis; L-tryptophan from chorismate: step 4/5.</text>
</comment>
<comment type="catalytic activity">
    <reaction evidence="1 15">
        <text>N-(5-phospho-beta-D-ribosyl)anthranilate = 1-(2-carboxyphenylamino)-1-deoxy-D-ribulose 5-phosphate</text>
        <dbReference type="Rhea" id="RHEA:21540"/>
        <dbReference type="ChEBI" id="CHEBI:18277"/>
        <dbReference type="ChEBI" id="CHEBI:58613"/>
        <dbReference type="EC" id="5.3.1.24"/>
    </reaction>
</comment>
<evidence type="ECO:0000256" key="15">
    <source>
        <dbReference type="HAMAP-Rule" id="MF_00135"/>
    </source>
</evidence>
<evidence type="ECO:0000256" key="4">
    <source>
        <dbReference type="ARBA" id="ARBA00004696"/>
    </source>
</evidence>
<reference evidence="18 19" key="1">
    <citation type="journal article" date="2010" name="Stand. Genomic Sci.">
        <title>Complete genome sequence of Spirochaeta smaragdinae type strain (SEBR 4228).</title>
        <authorList>
            <person name="Mavromatis K."/>
            <person name="Yasawong M."/>
            <person name="Chertkov O."/>
            <person name="Lapidus A."/>
            <person name="Lucas S."/>
            <person name="Nolan M."/>
            <person name="Del Rio T.G."/>
            <person name="Tice H."/>
            <person name="Cheng J.F."/>
            <person name="Pitluck S."/>
            <person name="Liolios K."/>
            <person name="Ivanova N."/>
            <person name="Tapia R."/>
            <person name="Han C."/>
            <person name="Bruce D."/>
            <person name="Goodwin L."/>
            <person name="Pati A."/>
            <person name="Chen A."/>
            <person name="Palaniappan K."/>
            <person name="Land M."/>
            <person name="Hauser L."/>
            <person name="Chang Y.J."/>
            <person name="Jeffries C.D."/>
            <person name="Detter J.C."/>
            <person name="Rohde M."/>
            <person name="Brambilla E."/>
            <person name="Spring S."/>
            <person name="Goker M."/>
            <person name="Sikorski J."/>
            <person name="Woyke T."/>
            <person name="Bristow J."/>
            <person name="Eisen J.A."/>
            <person name="Markowitz V."/>
            <person name="Hugenholtz P."/>
            <person name="Klenk H.P."/>
            <person name="Kyrpides N.C."/>
        </authorList>
    </citation>
    <scope>NUCLEOTIDE SEQUENCE [LARGE SCALE GENOMIC DNA]</scope>
    <source>
        <strain evidence="19">DSM 11293 / JCM 15392 / SEBR 4228</strain>
    </source>
</reference>
<dbReference type="HOGENOM" id="CLU_007713_2_3_12"/>
<evidence type="ECO:0000256" key="12">
    <source>
        <dbReference type="ARBA" id="ARBA00023239"/>
    </source>
</evidence>
<feature type="domain" description="N-(5'phosphoribosyl) anthranilate isomerase (PRAI)" evidence="17">
    <location>
        <begin position="303"/>
        <end position="518"/>
    </location>
</feature>
<evidence type="ECO:0000256" key="8">
    <source>
        <dbReference type="ARBA" id="ARBA00022793"/>
    </source>
</evidence>
<dbReference type="EMBL" id="CP002116">
    <property type="protein sequence ID" value="ADK83202.1"/>
    <property type="molecule type" value="Genomic_DNA"/>
</dbReference>
<organism evidence="18 19">
    <name type="scientific">Sediminispirochaeta smaragdinae (strain DSM 11293 / JCM 15392 / SEBR 4228)</name>
    <name type="common">Spirochaeta smaragdinae</name>
    <dbReference type="NCBI Taxonomy" id="573413"/>
    <lineage>
        <taxon>Bacteria</taxon>
        <taxon>Pseudomonadati</taxon>
        <taxon>Spirochaetota</taxon>
        <taxon>Spirochaetia</taxon>
        <taxon>Spirochaetales</taxon>
        <taxon>Spirochaetaceae</taxon>
        <taxon>Sediminispirochaeta</taxon>
    </lineage>
</organism>
<evidence type="ECO:0000259" key="16">
    <source>
        <dbReference type="Pfam" id="PF00218"/>
    </source>
</evidence>
<feature type="domain" description="Indole-3-glycerol phosphate synthase" evidence="16">
    <location>
        <begin position="55"/>
        <end position="253"/>
    </location>
</feature>
<dbReference type="Gene3D" id="3.20.20.70">
    <property type="entry name" value="Aldolase class I"/>
    <property type="match status" value="2"/>
</dbReference>
<evidence type="ECO:0000256" key="10">
    <source>
        <dbReference type="ARBA" id="ARBA00023141"/>
    </source>
</evidence>
<dbReference type="PANTHER" id="PTHR22854">
    <property type="entry name" value="TRYPTOPHAN BIOSYNTHESIS PROTEIN"/>
    <property type="match status" value="1"/>
</dbReference>
<evidence type="ECO:0000256" key="13">
    <source>
        <dbReference type="ARBA" id="ARBA00023268"/>
    </source>
</evidence>
<dbReference type="GO" id="GO:0004640">
    <property type="term" value="F:phosphoribosylanthranilate isomerase activity"/>
    <property type="evidence" value="ECO:0007669"/>
    <property type="project" value="UniProtKB-UniRule"/>
</dbReference>
<dbReference type="EC" id="5.3.1.24" evidence="15"/>
<evidence type="ECO:0000256" key="5">
    <source>
        <dbReference type="ARBA" id="ARBA00007902"/>
    </source>
</evidence>
<keyword evidence="9 15" id="KW-0822">Tryptophan biosynthesis</keyword>
<dbReference type="eggNOG" id="COG0135">
    <property type="taxonomic scope" value="Bacteria"/>
</dbReference>
<comment type="pathway">
    <text evidence="3 15">Amino-acid biosynthesis; L-tryptophan biosynthesis; L-tryptophan from chorismate: step 3/5.</text>
</comment>